<keyword evidence="8" id="KW-0472">Membrane</keyword>
<evidence type="ECO:0000256" key="5">
    <source>
        <dbReference type="ARBA" id="ARBA00022729"/>
    </source>
</evidence>
<evidence type="ECO:0000256" key="4">
    <source>
        <dbReference type="ARBA" id="ARBA00022692"/>
    </source>
</evidence>
<keyword evidence="10" id="KW-0325">Glycoprotein</keyword>
<comment type="subcellular location">
    <subcellularLocation>
        <location evidence="1">Membrane</location>
        <topology evidence="1">Single-pass membrane protein</topology>
    </subcellularLocation>
    <subcellularLocation>
        <location evidence="2">Secreted</location>
    </subcellularLocation>
</comment>
<evidence type="ECO:0000256" key="7">
    <source>
        <dbReference type="ARBA" id="ARBA00022989"/>
    </source>
</evidence>
<dbReference type="PANTHER" id="PTHR19331">
    <property type="entry name" value="SCAVENGER RECEPTOR DOMAIN-CONTAINING"/>
    <property type="match status" value="1"/>
</dbReference>
<name>A0AAV2L0B2_KNICA</name>
<evidence type="ECO:0000256" key="11">
    <source>
        <dbReference type="PROSITE-ProRule" id="PRU00196"/>
    </source>
</evidence>
<keyword evidence="4" id="KW-0812">Transmembrane</keyword>
<dbReference type="PROSITE" id="PS50287">
    <property type="entry name" value="SRCR_2"/>
    <property type="match status" value="2"/>
</dbReference>
<dbReference type="AlphaFoldDB" id="A0AAV2L0B2"/>
<feature type="disulfide bond" evidence="11">
    <location>
        <begin position="161"/>
        <end position="171"/>
    </location>
</feature>
<dbReference type="Pfam" id="PF00530">
    <property type="entry name" value="SRCR"/>
    <property type="match status" value="2"/>
</dbReference>
<keyword evidence="7" id="KW-1133">Transmembrane helix</keyword>
<evidence type="ECO:0000256" key="12">
    <source>
        <dbReference type="SAM" id="MobiDB-lite"/>
    </source>
</evidence>
<evidence type="ECO:0000256" key="1">
    <source>
        <dbReference type="ARBA" id="ARBA00004167"/>
    </source>
</evidence>
<dbReference type="PRINTS" id="PR00258">
    <property type="entry name" value="SPERACTRCPTR"/>
</dbReference>
<proteinExistence type="predicted"/>
<feature type="disulfide bond" evidence="11">
    <location>
        <begin position="128"/>
        <end position="189"/>
    </location>
</feature>
<comment type="caution">
    <text evidence="11">Lacks conserved residue(s) required for the propagation of feature annotation.</text>
</comment>
<evidence type="ECO:0000259" key="13">
    <source>
        <dbReference type="PROSITE" id="PS50287"/>
    </source>
</evidence>
<dbReference type="GO" id="GO:0016020">
    <property type="term" value="C:membrane"/>
    <property type="evidence" value="ECO:0007669"/>
    <property type="project" value="UniProtKB-SubCell"/>
</dbReference>
<evidence type="ECO:0000256" key="9">
    <source>
        <dbReference type="ARBA" id="ARBA00023157"/>
    </source>
</evidence>
<keyword evidence="15" id="KW-1185">Reference proteome</keyword>
<dbReference type="SUPFAM" id="SSF56487">
    <property type="entry name" value="SRCR-like"/>
    <property type="match status" value="2"/>
</dbReference>
<feature type="domain" description="SRCR" evidence="13">
    <location>
        <begin position="193"/>
        <end position="242"/>
    </location>
</feature>
<dbReference type="SMART" id="SM00202">
    <property type="entry name" value="SR"/>
    <property type="match status" value="1"/>
</dbReference>
<keyword evidence="5" id="KW-0732">Signal</keyword>
<sequence length="303" mass="32740">MKQETPFDTFDFSVCRSPGRQQHNRASRSEAGGRSRPLSGGGAAAETRERPNSKQTSVKVKYECKETELMDCFEDPSSPSQSLELKCSESVRLVGGSGLCSGSLQIWNQSWTSVCEGALDLRGAEVLCRELDCGAPSVLQGVLSPSVLQGALSPVGQTFHCEGHESALMDCPRSRPKTCSSGPSVNITCSEPVRLMRGARRCAGTVEVRKSGEWRPVHKPGLWTLGSTEAVCRDLDCGSVVSMEEDRSQTSAREISVLCVVRRRNAPPAPHAPHFSSCSSLILLLLTDPHFSSLILLLLTSPH</sequence>
<organism evidence="14 15">
    <name type="scientific">Knipowitschia caucasica</name>
    <name type="common">Caucasian dwarf goby</name>
    <name type="synonym">Pomatoschistus caucasicus</name>
    <dbReference type="NCBI Taxonomy" id="637954"/>
    <lineage>
        <taxon>Eukaryota</taxon>
        <taxon>Metazoa</taxon>
        <taxon>Chordata</taxon>
        <taxon>Craniata</taxon>
        <taxon>Vertebrata</taxon>
        <taxon>Euteleostomi</taxon>
        <taxon>Actinopterygii</taxon>
        <taxon>Neopterygii</taxon>
        <taxon>Teleostei</taxon>
        <taxon>Neoteleostei</taxon>
        <taxon>Acanthomorphata</taxon>
        <taxon>Gobiaria</taxon>
        <taxon>Gobiiformes</taxon>
        <taxon>Gobioidei</taxon>
        <taxon>Gobiidae</taxon>
        <taxon>Gobiinae</taxon>
        <taxon>Knipowitschia</taxon>
    </lineage>
</organism>
<feature type="domain" description="SRCR" evidence="13">
    <location>
        <begin position="91"/>
        <end position="190"/>
    </location>
</feature>
<feature type="region of interest" description="Disordered" evidence="12">
    <location>
        <begin position="1"/>
        <end position="57"/>
    </location>
</feature>
<dbReference type="FunFam" id="3.10.250.10:FF:000016">
    <property type="entry name" value="Scavenger receptor cysteine-rich protein type 12"/>
    <property type="match status" value="1"/>
</dbReference>
<dbReference type="EMBL" id="OZ035842">
    <property type="protein sequence ID" value="CAL1594363.1"/>
    <property type="molecule type" value="Genomic_DNA"/>
</dbReference>
<feature type="disulfide bond" evidence="11">
    <location>
        <begin position="115"/>
        <end position="179"/>
    </location>
</feature>
<evidence type="ECO:0000256" key="10">
    <source>
        <dbReference type="ARBA" id="ARBA00023180"/>
    </source>
</evidence>
<evidence type="ECO:0000256" key="6">
    <source>
        <dbReference type="ARBA" id="ARBA00022737"/>
    </source>
</evidence>
<gene>
    <name evidence="14" type="ORF">KC01_LOCUS23335</name>
</gene>
<dbReference type="Proteomes" id="UP001497482">
    <property type="component" value="Chromosome 20"/>
</dbReference>
<reference evidence="14 15" key="1">
    <citation type="submission" date="2024-04" db="EMBL/GenBank/DDBJ databases">
        <authorList>
            <person name="Waldvogel A.-M."/>
            <person name="Schoenle A."/>
        </authorList>
    </citation>
    <scope>NUCLEOTIDE SEQUENCE [LARGE SCALE GENOMIC DNA]</scope>
</reference>
<evidence type="ECO:0000256" key="8">
    <source>
        <dbReference type="ARBA" id="ARBA00023136"/>
    </source>
</evidence>
<evidence type="ECO:0000256" key="2">
    <source>
        <dbReference type="ARBA" id="ARBA00004613"/>
    </source>
</evidence>
<evidence type="ECO:0000256" key="3">
    <source>
        <dbReference type="ARBA" id="ARBA00022525"/>
    </source>
</evidence>
<accession>A0AAV2L0B2</accession>
<dbReference type="InterPro" id="IPR001190">
    <property type="entry name" value="SRCR"/>
</dbReference>
<evidence type="ECO:0000313" key="14">
    <source>
        <dbReference type="EMBL" id="CAL1594363.1"/>
    </source>
</evidence>
<keyword evidence="6" id="KW-0677">Repeat</keyword>
<protein>
    <recommendedName>
        <fullName evidence="13">SRCR domain-containing protein</fullName>
    </recommendedName>
</protein>
<dbReference type="InterPro" id="IPR036772">
    <property type="entry name" value="SRCR-like_dom_sf"/>
</dbReference>
<dbReference type="PANTHER" id="PTHR19331:SF22">
    <property type="entry name" value="DELETED IN MALIGNANT BRAIN TUMORS 1 PROTEIN"/>
    <property type="match status" value="1"/>
</dbReference>
<evidence type="ECO:0000313" key="15">
    <source>
        <dbReference type="Proteomes" id="UP001497482"/>
    </source>
</evidence>
<keyword evidence="9 11" id="KW-1015">Disulfide bond</keyword>
<dbReference type="Gene3D" id="3.10.250.10">
    <property type="entry name" value="SRCR-like domain"/>
    <property type="match status" value="2"/>
</dbReference>
<keyword evidence="3" id="KW-0964">Secreted</keyword>